<sequence>MTIAELEETLKEEARRFLARAQGLRSPHTEDLFCRRLYISPEEVRVENYPRQRPLAAFNPGAVLKDGVVHLFPRLIFDYYSYASAIGHAAVPVEDLLRGRIPRPLPVRIVLYPTELYEAVRGCEDARAHAAGAGFLLFYTAVGKLGDARNTDHKDVFTATLALAELGEDLSVRRKGLLRVGQEGEGLYLPTKNATLLDGGNLLLRPSFSGVPDLCWRGRLALDTLRVTDLRPVLPPEPFEYKVGWSTNALRLEDGTYLVAFHGIFRGDLSYRHGFARLRGDGEMVGLSHYLLAPQGLVESYGDRPLTLYGNGLFLHGEELVFVGGVGDYALGVFTAPLEEVLARIVPV</sequence>
<dbReference type="AlphaFoldDB" id="A0A0N0BME6"/>
<evidence type="ECO:0000256" key="2">
    <source>
        <dbReference type="ARBA" id="ARBA00022679"/>
    </source>
</evidence>
<dbReference type="PANTHER" id="PTHR34106">
    <property type="entry name" value="GLYCOSIDASE"/>
    <property type="match status" value="1"/>
</dbReference>
<comment type="similarity">
    <text evidence="3">Belongs to the glycosyl hydrolase 130 family.</text>
</comment>
<dbReference type="EMBL" id="LHCI01000106">
    <property type="protein sequence ID" value="KOX90746.1"/>
    <property type="molecule type" value="Genomic_DNA"/>
</dbReference>
<dbReference type="InterPro" id="IPR023296">
    <property type="entry name" value="Glyco_hydro_beta-prop_sf"/>
</dbReference>
<organism evidence="4 5">
    <name type="scientific">Thermus aquaticus</name>
    <dbReference type="NCBI Taxonomy" id="271"/>
    <lineage>
        <taxon>Bacteria</taxon>
        <taxon>Thermotogati</taxon>
        <taxon>Deinococcota</taxon>
        <taxon>Deinococci</taxon>
        <taxon>Thermales</taxon>
        <taxon>Thermaceae</taxon>
        <taxon>Thermus</taxon>
    </lineage>
</organism>
<dbReference type="InterPro" id="IPR007184">
    <property type="entry name" value="Mannoside_phosphorylase"/>
</dbReference>
<dbReference type="Proteomes" id="UP000037685">
    <property type="component" value="Unassembled WGS sequence"/>
</dbReference>
<dbReference type="Pfam" id="PF04041">
    <property type="entry name" value="Glyco_hydro_130"/>
    <property type="match status" value="1"/>
</dbReference>
<keyword evidence="1" id="KW-0328">Glycosyltransferase</keyword>
<dbReference type="PATRIC" id="fig|271.14.peg.2014"/>
<evidence type="ECO:0000313" key="5">
    <source>
        <dbReference type="Proteomes" id="UP000037685"/>
    </source>
</evidence>
<proteinExistence type="inferred from homology"/>
<comment type="caution">
    <text evidence="4">The sequence shown here is derived from an EMBL/GenBank/DDBJ whole genome shotgun (WGS) entry which is preliminary data.</text>
</comment>
<dbReference type="SUPFAM" id="SSF75005">
    <property type="entry name" value="Arabinanase/levansucrase/invertase"/>
    <property type="match status" value="1"/>
</dbReference>
<accession>A0A0N0BME6</accession>
<evidence type="ECO:0000256" key="3">
    <source>
        <dbReference type="ARBA" id="ARBA00024356"/>
    </source>
</evidence>
<dbReference type="RefSeq" id="WP_053768239.1">
    <property type="nucleotide sequence ID" value="NZ_LHCI01000106.1"/>
</dbReference>
<dbReference type="Gene3D" id="2.115.10.20">
    <property type="entry name" value="Glycosyl hydrolase domain, family 43"/>
    <property type="match status" value="1"/>
</dbReference>
<evidence type="ECO:0008006" key="6">
    <source>
        <dbReference type="Google" id="ProtNLM"/>
    </source>
</evidence>
<protein>
    <recommendedName>
        <fullName evidence="6">Glycosidase</fullName>
    </recommendedName>
</protein>
<reference evidence="4 5" key="1">
    <citation type="submission" date="2015-07" db="EMBL/GenBank/DDBJ databases">
        <authorList>
            <person name="Noorani M."/>
        </authorList>
    </citation>
    <scope>NUCLEOTIDE SEQUENCE [LARGE SCALE GENOMIC DNA]</scope>
    <source>
        <strain evidence="5">ATCC 25104 / DSM 625 / JCM 10724 / NBRC 103206 / NCIMB 11243 / YT-1</strain>
    </source>
</reference>
<keyword evidence="2" id="KW-0808">Transferase</keyword>
<dbReference type="PANTHER" id="PTHR34106:SF5">
    <property type="entry name" value="GLYCOSIDASE"/>
    <property type="match status" value="1"/>
</dbReference>
<evidence type="ECO:0000256" key="1">
    <source>
        <dbReference type="ARBA" id="ARBA00022676"/>
    </source>
</evidence>
<evidence type="ECO:0000313" key="4">
    <source>
        <dbReference type="EMBL" id="KOX90746.1"/>
    </source>
</evidence>
<gene>
    <name evidence="4" type="ORF">BVI061214_01940</name>
</gene>
<dbReference type="GO" id="GO:0016757">
    <property type="term" value="F:glycosyltransferase activity"/>
    <property type="evidence" value="ECO:0007669"/>
    <property type="project" value="UniProtKB-KW"/>
</dbReference>
<name>A0A0N0BME6_THEAQ</name>